<dbReference type="Proteomes" id="UP000299102">
    <property type="component" value="Unassembled WGS sequence"/>
</dbReference>
<organism evidence="1 2">
    <name type="scientific">Eumeta variegata</name>
    <name type="common">Bagworm moth</name>
    <name type="synonym">Eumeta japonica</name>
    <dbReference type="NCBI Taxonomy" id="151549"/>
    <lineage>
        <taxon>Eukaryota</taxon>
        <taxon>Metazoa</taxon>
        <taxon>Ecdysozoa</taxon>
        <taxon>Arthropoda</taxon>
        <taxon>Hexapoda</taxon>
        <taxon>Insecta</taxon>
        <taxon>Pterygota</taxon>
        <taxon>Neoptera</taxon>
        <taxon>Endopterygota</taxon>
        <taxon>Lepidoptera</taxon>
        <taxon>Glossata</taxon>
        <taxon>Ditrysia</taxon>
        <taxon>Tineoidea</taxon>
        <taxon>Psychidae</taxon>
        <taxon>Oiketicinae</taxon>
        <taxon>Eumeta</taxon>
    </lineage>
</organism>
<evidence type="ECO:0000313" key="2">
    <source>
        <dbReference type="Proteomes" id="UP000299102"/>
    </source>
</evidence>
<accession>A0A4C1V5C1</accession>
<reference evidence="1 2" key="1">
    <citation type="journal article" date="2019" name="Commun. Biol.">
        <title>The bagworm genome reveals a unique fibroin gene that provides high tensile strength.</title>
        <authorList>
            <person name="Kono N."/>
            <person name="Nakamura H."/>
            <person name="Ohtoshi R."/>
            <person name="Tomita M."/>
            <person name="Numata K."/>
            <person name="Arakawa K."/>
        </authorList>
    </citation>
    <scope>NUCLEOTIDE SEQUENCE [LARGE SCALE GENOMIC DNA]</scope>
</reference>
<gene>
    <name evidence="1" type="ORF">EVAR_23875_1</name>
</gene>
<keyword evidence="2" id="KW-1185">Reference proteome</keyword>
<evidence type="ECO:0000313" key="1">
    <source>
        <dbReference type="EMBL" id="GBP33472.1"/>
    </source>
</evidence>
<proteinExistence type="predicted"/>
<dbReference type="AlphaFoldDB" id="A0A4C1V5C1"/>
<dbReference type="EMBL" id="BGZK01000274">
    <property type="protein sequence ID" value="GBP33472.1"/>
    <property type="molecule type" value="Genomic_DNA"/>
</dbReference>
<name>A0A4C1V5C1_EUMVA</name>
<sequence length="81" mass="9411">MYCIVEKPFDAIKPGRSLRRTRVSYAAAGLSGARRSPRVSPFDELTNCGREGNYLYGDGYESGKRKFSFKFDELWRRPYVY</sequence>
<protein>
    <submittedName>
        <fullName evidence="1">Uncharacterized protein</fullName>
    </submittedName>
</protein>
<comment type="caution">
    <text evidence="1">The sequence shown here is derived from an EMBL/GenBank/DDBJ whole genome shotgun (WGS) entry which is preliminary data.</text>
</comment>